<dbReference type="GO" id="GO:0005737">
    <property type="term" value="C:cytoplasm"/>
    <property type="evidence" value="ECO:0007669"/>
    <property type="project" value="UniProtKB-SubCell"/>
</dbReference>
<evidence type="ECO:0000256" key="5">
    <source>
        <dbReference type="ARBA" id="ARBA00022703"/>
    </source>
</evidence>
<dbReference type="GO" id="GO:0008258">
    <property type="term" value="P:head involution"/>
    <property type="evidence" value="ECO:0007669"/>
    <property type="project" value="UniProtKB-ARBA"/>
</dbReference>
<dbReference type="Pfam" id="PF07809">
    <property type="entry name" value="RTP801_C"/>
    <property type="match status" value="1"/>
</dbReference>
<dbReference type="PANTHER" id="PTHR12478">
    <property type="entry name" value="DNA-DAMAGE-INDUCIBLE TRANSCRIPT 4 PROTEIN DDIT4"/>
    <property type="match status" value="1"/>
</dbReference>
<keyword evidence="5" id="KW-0053">Apoptosis</keyword>
<feature type="region of interest" description="Disordered" evidence="7">
    <location>
        <begin position="1"/>
        <end position="20"/>
    </location>
</feature>
<dbReference type="GO" id="GO:0032006">
    <property type="term" value="P:regulation of TOR signaling"/>
    <property type="evidence" value="ECO:0007669"/>
    <property type="project" value="UniProtKB-ARBA"/>
</dbReference>
<dbReference type="Proteomes" id="UP001516400">
    <property type="component" value="Unassembled WGS sequence"/>
</dbReference>
<reference evidence="8 9" key="1">
    <citation type="journal article" date="2021" name="BMC Biol.">
        <title>Horizontally acquired antibacterial genes associated with adaptive radiation of ladybird beetles.</title>
        <authorList>
            <person name="Li H.S."/>
            <person name="Tang X.F."/>
            <person name="Huang Y.H."/>
            <person name="Xu Z.Y."/>
            <person name="Chen M.L."/>
            <person name="Du X.Y."/>
            <person name="Qiu B.Y."/>
            <person name="Chen P.T."/>
            <person name="Zhang W."/>
            <person name="Slipinski A."/>
            <person name="Escalona H.E."/>
            <person name="Waterhouse R.M."/>
            <person name="Zwick A."/>
            <person name="Pang H."/>
        </authorList>
    </citation>
    <scope>NUCLEOTIDE SEQUENCE [LARGE SCALE GENOMIC DNA]</scope>
    <source>
        <strain evidence="8">SYSU2018</strain>
    </source>
</reference>
<organism evidence="8 9">
    <name type="scientific">Cryptolaemus montrouzieri</name>
    <dbReference type="NCBI Taxonomy" id="559131"/>
    <lineage>
        <taxon>Eukaryota</taxon>
        <taxon>Metazoa</taxon>
        <taxon>Ecdysozoa</taxon>
        <taxon>Arthropoda</taxon>
        <taxon>Hexapoda</taxon>
        <taxon>Insecta</taxon>
        <taxon>Pterygota</taxon>
        <taxon>Neoptera</taxon>
        <taxon>Endopterygota</taxon>
        <taxon>Coleoptera</taxon>
        <taxon>Polyphaga</taxon>
        <taxon>Cucujiformia</taxon>
        <taxon>Coccinelloidea</taxon>
        <taxon>Coccinellidae</taxon>
        <taxon>Scymninae</taxon>
        <taxon>Scymnini</taxon>
        <taxon>Cryptolaemus</taxon>
    </lineage>
</organism>
<evidence type="ECO:0000256" key="6">
    <source>
        <dbReference type="ARBA" id="ARBA00059352"/>
    </source>
</evidence>
<dbReference type="GO" id="GO:0045926">
    <property type="term" value="P:negative regulation of growth"/>
    <property type="evidence" value="ECO:0007669"/>
    <property type="project" value="UniProtKB-ARBA"/>
</dbReference>
<comment type="subcellular location">
    <subcellularLocation>
        <location evidence="1">Cytoplasm</location>
    </subcellularLocation>
</comment>
<evidence type="ECO:0000256" key="2">
    <source>
        <dbReference type="ARBA" id="ARBA00010670"/>
    </source>
</evidence>
<proteinExistence type="inferred from homology"/>
<dbReference type="PANTHER" id="PTHR12478:SF16">
    <property type="entry name" value="PROTEIN CHARYBDE-RELATED"/>
    <property type="match status" value="1"/>
</dbReference>
<dbReference type="Gene3D" id="3.90.470.40">
    <property type="entry name" value="RTP801-like"/>
    <property type="match status" value="1"/>
</dbReference>
<comment type="function">
    <text evidence="6">Inhibits cell growth by regulating the Tor pathway upstream of the Tsc1-Tsc2 complex and downstream of Akt1. Acts as a cell death activator during head development.</text>
</comment>
<dbReference type="AlphaFoldDB" id="A0ABD2N565"/>
<dbReference type="GO" id="GO:0006979">
    <property type="term" value="P:response to oxidative stress"/>
    <property type="evidence" value="ECO:0007669"/>
    <property type="project" value="UniProtKB-ARBA"/>
</dbReference>
<keyword evidence="9" id="KW-1185">Reference proteome</keyword>
<evidence type="ECO:0000313" key="9">
    <source>
        <dbReference type="Proteomes" id="UP001516400"/>
    </source>
</evidence>
<accession>A0ABD2N565</accession>
<gene>
    <name evidence="8" type="ORF">HHI36_015262</name>
</gene>
<dbReference type="FunFam" id="3.90.470.40:FF:000003">
    <property type="entry name" value="Charybde, isoform E"/>
    <property type="match status" value="1"/>
</dbReference>
<name>A0ABD2N565_9CUCU</name>
<dbReference type="InterPro" id="IPR038281">
    <property type="entry name" value="RTP801-like_C_sf"/>
</dbReference>
<sequence length="214" mass="23941">MSQSKNKMFRTSFQEEKNEKDSKLQAVFSKLTGVFPRAEDLGNSNHKTMSSDVIESVLIDSAIPLSTNWNYEVCTLAEEGAYPIITAITQRLESELRQAKSTHLACGEVLLPCGLLQRISVDIFAMSENEPCGLRGCTLHLYFEGIDQCMKLGVVRCDPATACTFELHLTLKQNNTGWNFLPQFLRNLTRSGTVVISSAYTLSKKKLYRTQSSD</sequence>
<feature type="compositionally biased region" description="Polar residues" evidence="7">
    <location>
        <begin position="1"/>
        <end position="12"/>
    </location>
</feature>
<evidence type="ECO:0000256" key="4">
    <source>
        <dbReference type="ARBA" id="ARBA00022490"/>
    </source>
</evidence>
<keyword evidence="4" id="KW-0963">Cytoplasm</keyword>
<dbReference type="GO" id="GO:0006915">
    <property type="term" value="P:apoptotic process"/>
    <property type="evidence" value="ECO:0007669"/>
    <property type="project" value="UniProtKB-KW"/>
</dbReference>
<dbReference type="InterPro" id="IPR012918">
    <property type="entry name" value="RTP801-like"/>
</dbReference>
<evidence type="ECO:0000256" key="1">
    <source>
        <dbReference type="ARBA" id="ARBA00004496"/>
    </source>
</evidence>
<keyword evidence="3" id="KW-0217">Developmental protein</keyword>
<dbReference type="EMBL" id="JABFTP020000062">
    <property type="protein sequence ID" value="KAL3273835.1"/>
    <property type="molecule type" value="Genomic_DNA"/>
</dbReference>
<protein>
    <submittedName>
        <fullName evidence="8">Uncharacterized protein</fullName>
    </submittedName>
</protein>
<comment type="similarity">
    <text evidence="2">Belongs to the DDIT4 family.</text>
</comment>
<evidence type="ECO:0000256" key="7">
    <source>
        <dbReference type="SAM" id="MobiDB-lite"/>
    </source>
</evidence>
<comment type="caution">
    <text evidence="8">The sequence shown here is derived from an EMBL/GenBank/DDBJ whole genome shotgun (WGS) entry which is preliminary data.</text>
</comment>
<evidence type="ECO:0000313" key="8">
    <source>
        <dbReference type="EMBL" id="KAL3273835.1"/>
    </source>
</evidence>
<evidence type="ECO:0000256" key="3">
    <source>
        <dbReference type="ARBA" id="ARBA00022473"/>
    </source>
</evidence>